<proteinExistence type="inferred from homology"/>
<dbReference type="InterPro" id="IPR013087">
    <property type="entry name" value="Znf_C2H2_type"/>
</dbReference>
<dbReference type="OMA" id="YDRFYLI"/>
<dbReference type="InterPro" id="IPR040048">
    <property type="entry name" value="ZNF277"/>
</dbReference>
<evidence type="ECO:0000313" key="6">
    <source>
        <dbReference type="EMBL" id="EPY52458.1"/>
    </source>
</evidence>
<name>S9VXY3_SCHCR</name>
<evidence type="ECO:0000256" key="2">
    <source>
        <dbReference type="ARBA" id="ARBA00022771"/>
    </source>
</evidence>
<dbReference type="InterPro" id="IPR036236">
    <property type="entry name" value="Znf_C2H2_sf"/>
</dbReference>
<feature type="domain" description="C2H2-type" evidence="5">
    <location>
        <begin position="141"/>
        <end position="164"/>
    </location>
</feature>
<accession>S9VXY3</accession>
<dbReference type="OrthoDB" id="7848332at2759"/>
<dbReference type="InterPro" id="IPR041661">
    <property type="entry name" value="ZN622/Rei1/Reh1_Znf-C2H2"/>
</dbReference>
<dbReference type="Pfam" id="PF12756">
    <property type="entry name" value="zf-C2H2_2"/>
    <property type="match status" value="1"/>
</dbReference>
<sequence>MLYCPLRCDSNEYSSMESIHHLETAHDIPLASLSSKAFLCAPEIVSNLEANRIAANDPKKLLASSQADALKRVLNVQQKERVAGKEKRFKCLFCGNRYLFTREEWFEHSFNAHELNIGLSDNVVYFDLFLSKLKQELESLCCLFCSASFQNTDVLYDHMRKKRHLRLNSKSSNYDEHYIINYASITKSFASSQVDSFVADENDTDTASDINDEDAEPIIAKCVFCEERLDPEECFRHCRIIHDWDLSSIQNLYHLDIYGTIRVINYARATQSKKLPNKDDPFWTESKWLIPVLEDDALIISLDNSAEDTV</sequence>
<protein>
    <recommendedName>
        <fullName evidence="5">C2H2-type domain-containing protein</fullName>
    </recommendedName>
</protein>
<dbReference type="PROSITE" id="PS00028">
    <property type="entry name" value="ZINC_FINGER_C2H2_1"/>
    <property type="match status" value="1"/>
</dbReference>
<keyword evidence="1" id="KW-0479">Metal-binding</keyword>
<keyword evidence="2" id="KW-0863">Zinc-finger</keyword>
<dbReference type="RefSeq" id="XP_013022340.1">
    <property type="nucleotide sequence ID" value="XM_013166886.1"/>
</dbReference>
<evidence type="ECO:0000256" key="3">
    <source>
        <dbReference type="ARBA" id="ARBA00022833"/>
    </source>
</evidence>
<dbReference type="HOGENOM" id="CLU_880434_0_0_1"/>
<keyword evidence="3" id="KW-0862">Zinc</keyword>
<evidence type="ECO:0000313" key="7">
    <source>
        <dbReference type="Proteomes" id="UP000015464"/>
    </source>
</evidence>
<evidence type="ECO:0000256" key="1">
    <source>
        <dbReference type="ARBA" id="ARBA00022723"/>
    </source>
</evidence>
<gene>
    <name evidence="6" type="ORF">SPOG_01782</name>
</gene>
<evidence type="ECO:0000259" key="5">
    <source>
        <dbReference type="PROSITE" id="PS00028"/>
    </source>
</evidence>
<evidence type="ECO:0000256" key="4">
    <source>
        <dbReference type="ARBA" id="ARBA00034119"/>
    </source>
</evidence>
<dbReference type="PANTHER" id="PTHR13267">
    <property type="entry name" value="ZINC FINGER PROTEIN 277"/>
    <property type="match status" value="1"/>
</dbReference>
<dbReference type="GeneID" id="25036108"/>
<dbReference type="AlphaFoldDB" id="S9VXY3"/>
<dbReference type="GO" id="GO:0008270">
    <property type="term" value="F:zinc ion binding"/>
    <property type="evidence" value="ECO:0007669"/>
    <property type="project" value="UniProtKB-KW"/>
</dbReference>
<organism evidence="6 7">
    <name type="scientific">Schizosaccharomyces cryophilus (strain OY26 / ATCC MYA-4695 / CBS 11777 / NBRC 106824 / NRRL Y48691)</name>
    <name type="common">Fission yeast</name>
    <dbReference type="NCBI Taxonomy" id="653667"/>
    <lineage>
        <taxon>Eukaryota</taxon>
        <taxon>Fungi</taxon>
        <taxon>Dikarya</taxon>
        <taxon>Ascomycota</taxon>
        <taxon>Taphrinomycotina</taxon>
        <taxon>Schizosaccharomycetes</taxon>
        <taxon>Schizosaccharomycetales</taxon>
        <taxon>Schizosaccharomycetaceae</taxon>
        <taxon>Schizosaccharomyces</taxon>
    </lineage>
</organism>
<comment type="similarity">
    <text evidence="4">Belongs to the ZNF277 family.</text>
</comment>
<keyword evidence="7" id="KW-1185">Reference proteome</keyword>
<dbReference type="eggNOG" id="KOG2482">
    <property type="taxonomic scope" value="Eukaryota"/>
</dbReference>
<reference evidence="6 7" key="1">
    <citation type="journal article" date="2011" name="Science">
        <title>Comparative functional genomics of the fission yeasts.</title>
        <authorList>
            <person name="Rhind N."/>
            <person name="Chen Z."/>
            <person name="Yassour M."/>
            <person name="Thompson D.A."/>
            <person name="Haas B.J."/>
            <person name="Habib N."/>
            <person name="Wapinski I."/>
            <person name="Roy S."/>
            <person name="Lin M.F."/>
            <person name="Heiman D.I."/>
            <person name="Young S.K."/>
            <person name="Furuya K."/>
            <person name="Guo Y."/>
            <person name="Pidoux A."/>
            <person name="Chen H.M."/>
            <person name="Robbertse B."/>
            <person name="Goldberg J.M."/>
            <person name="Aoki K."/>
            <person name="Bayne E.H."/>
            <person name="Berlin A.M."/>
            <person name="Desjardins C.A."/>
            <person name="Dobbs E."/>
            <person name="Dukaj L."/>
            <person name="Fan L."/>
            <person name="FitzGerald M.G."/>
            <person name="French C."/>
            <person name="Gujja S."/>
            <person name="Hansen K."/>
            <person name="Keifenheim D."/>
            <person name="Levin J.Z."/>
            <person name="Mosher R.A."/>
            <person name="Mueller C.A."/>
            <person name="Pfiffner J."/>
            <person name="Priest M."/>
            <person name="Russ C."/>
            <person name="Smialowska A."/>
            <person name="Swoboda P."/>
            <person name="Sykes S.M."/>
            <person name="Vaughn M."/>
            <person name="Vengrova S."/>
            <person name="Yoder R."/>
            <person name="Zeng Q."/>
            <person name="Allshire R."/>
            <person name="Baulcombe D."/>
            <person name="Birren B.W."/>
            <person name="Brown W."/>
            <person name="Ekwall K."/>
            <person name="Kellis M."/>
            <person name="Leatherwood J."/>
            <person name="Levin H."/>
            <person name="Margalit H."/>
            <person name="Martienssen R."/>
            <person name="Nieduszynski C.A."/>
            <person name="Spatafora J.W."/>
            <person name="Friedman N."/>
            <person name="Dalgaard J.Z."/>
            <person name="Baumann P."/>
            <person name="Niki H."/>
            <person name="Regev A."/>
            <person name="Nusbaum C."/>
        </authorList>
    </citation>
    <scope>NUCLEOTIDE SEQUENCE [LARGE SCALE GENOMIC DNA]</scope>
    <source>
        <strain evidence="7">OY26 / ATCC MYA-4695 / CBS 11777 / NBRC 106824 / NRRL Y48691</strain>
    </source>
</reference>
<dbReference type="SMART" id="SM00355">
    <property type="entry name" value="ZnF_C2H2"/>
    <property type="match status" value="3"/>
</dbReference>
<dbReference type="PANTHER" id="PTHR13267:SF3">
    <property type="entry name" value="ZINC FINGER PROTEIN 277"/>
    <property type="match status" value="1"/>
</dbReference>
<dbReference type="SUPFAM" id="SSF57667">
    <property type="entry name" value="beta-beta-alpha zinc fingers"/>
    <property type="match status" value="2"/>
</dbReference>
<dbReference type="EMBL" id="KE546989">
    <property type="protein sequence ID" value="EPY52458.1"/>
    <property type="molecule type" value="Genomic_DNA"/>
</dbReference>
<dbReference type="Proteomes" id="UP000015464">
    <property type="component" value="Unassembled WGS sequence"/>
</dbReference>